<organism evidence="2 3">
    <name type="scientific">Pseudomonas izuensis</name>
    <dbReference type="NCBI Taxonomy" id="2684212"/>
    <lineage>
        <taxon>Bacteria</taxon>
        <taxon>Pseudomonadati</taxon>
        <taxon>Pseudomonadota</taxon>
        <taxon>Gammaproteobacteria</taxon>
        <taxon>Pseudomonadales</taxon>
        <taxon>Pseudomonadaceae</taxon>
        <taxon>Pseudomonas</taxon>
    </lineage>
</organism>
<gene>
    <name evidence="2" type="ORF">LAB08_R32140</name>
</gene>
<proteinExistence type="predicted"/>
<dbReference type="InterPro" id="IPR009003">
    <property type="entry name" value="Peptidase_S1_PA"/>
</dbReference>
<dbReference type="InterPro" id="IPR018114">
    <property type="entry name" value="TRYPSIN_HIS"/>
</dbReference>
<dbReference type="InterPro" id="IPR043504">
    <property type="entry name" value="Peptidase_S1_PA_chymotrypsin"/>
</dbReference>
<reference evidence="2 3" key="1">
    <citation type="submission" date="2016-04" db="EMBL/GenBank/DDBJ databases">
        <title>Complete genome sequence of Pseudomonas sp. LAB-08 isolated from TCE contaminated aquifer soil.</title>
        <authorList>
            <person name="Dohra H."/>
            <person name="Suzuki K."/>
            <person name="Fatma A."/>
            <person name="Inuzuka Y."/>
            <person name="Honjo M."/>
            <person name="Tashiro Y."/>
            <person name="Futamata H."/>
        </authorList>
    </citation>
    <scope>NUCLEOTIDE SEQUENCE [LARGE SCALE GENOMIC DNA]</scope>
    <source>
        <strain evidence="2 3">LAB-08</strain>
    </source>
</reference>
<dbReference type="Gene3D" id="2.40.10.10">
    <property type="entry name" value="Trypsin-like serine proteases"/>
    <property type="match status" value="2"/>
</dbReference>
<dbReference type="PROSITE" id="PS00134">
    <property type="entry name" value="TRYPSIN_HIS"/>
    <property type="match status" value="1"/>
</dbReference>
<keyword evidence="1" id="KW-0732">Signal</keyword>
<evidence type="ECO:0000313" key="3">
    <source>
        <dbReference type="Proteomes" id="UP000218595"/>
    </source>
</evidence>
<name>A0ABM7S2C6_9PSED</name>
<evidence type="ECO:0000256" key="1">
    <source>
        <dbReference type="SAM" id="SignalP"/>
    </source>
</evidence>
<sequence>MRKKHMAISCSLAGALFLSANTLAADLGEGLINETDSVLLKNRNNNYTRWNGVGKIFRDDEPSCTASLLDTRDKNDKAAGPAYLLTAAHCVLGVAGPRPDTAIKESVKFNYFNDTTDAYRSYSIKQTLWKDFKHTDLAIMELDAALSTLLEDGITPLRLASEWAGNATDVLVVGAPENLPESGLRMAACTQEPTAATLVEGFEAFDGTLKNRCKEIRPGSSGSPVIDRQSGHILSVLATSTYGATTEEKCFSNAPCEVMNGQIAWSIDTHYSHSIDKLSDCFSEGFFTTASNTCTAESTFKITDRKYWPTQYVAMPKDPGSPDAVINAQFSISTPFYRFKTVRNALECRSPRNYSGTIDAKDAVIDTPLSRDPGMHYLCVVGVESSDQRPDVAMMKNAWITPVQLIDRTPVKMPEPTILLGADWNYNVKWRYQIPVYFGTLYYAGPANDTDCSKVNIADYINTFEAVEFKAEQLPLTLCSRNTDLSNRYSKVRTDLLALP</sequence>
<dbReference type="Pfam" id="PF13365">
    <property type="entry name" value="Trypsin_2"/>
    <property type="match status" value="1"/>
</dbReference>
<protein>
    <submittedName>
        <fullName evidence="2">Trypsin-like peptidase domain-containing protein</fullName>
    </submittedName>
</protein>
<accession>A0ABM7S2C6</accession>
<dbReference type="SUPFAM" id="SSF50494">
    <property type="entry name" value="Trypsin-like serine proteases"/>
    <property type="match status" value="1"/>
</dbReference>
<feature type="chain" id="PRO_5046530485" evidence="1">
    <location>
        <begin position="25"/>
        <end position="500"/>
    </location>
</feature>
<dbReference type="RefSeq" id="WP_157755697.1">
    <property type="nucleotide sequence ID" value="NZ_AP017423.2"/>
</dbReference>
<feature type="signal peptide" evidence="1">
    <location>
        <begin position="1"/>
        <end position="24"/>
    </location>
</feature>
<dbReference type="Proteomes" id="UP000218595">
    <property type="component" value="Chromosome"/>
</dbReference>
<keyword evidence="3" id="KW-1185">Reference proteome</keyword>
<evidence type="ECO:0000313" key="2">
    <source>
        <dbReference type="EMBL" id="BCX68572.1"/>
    </source>
</evidence>
<dbReference type="EMBL" id="AP017423">
    <property type="protein sequence ID" value="BCX68572.1"/>
    <property type="molecule type" value="Genomic_DNA"/>
</dbReference>